<evidence type="ECO:0000313" key="3">
    <source>
        <dbReference type="Proteomes" id="UP000619761"/>
    </source>
</evidence>
<dbReference type="Proteomes" id="UP000619761">
    <property type="component" value="Unassembled WGS sequence"/>
</dbReference>
<dbReference type="RefSeq" id="WP_189415005.1">
    <property type="nucleotide sequence ID" value="NZ_BMYZ01000001.1"/>
</dbReference>
<organism evidence="2 3">
    <name type="scientific">Cellvibrio zantedeschiae</name>
    <dbReference type="NCBI Taxonomy" id="1237077"/>
    <lineage>
        <taxon>Bacteria</taxon>
        <taxon>Pseudomonadati</taxon>
        <taxon>Pseudomonadota</taxon>
        <taxon>Gammaproteobacteria</taxon>
        <taxon>Cellvibrionales</taxon>
        <taxon>Cellvibrionaceae</taxon>
        <taxon>Cellvibrio</taxon>
    </lineage>
</organism>
<protein>
    <submittedName>
        <fullName evidence="2">Aldo/keto reductase</fullName>
    </submittedName>
</protein>
<dbReference type="PANTHER" id="PTHR43312">
    <property type="entry name" value="D-THREO-ALDOSE 1-DEHYDROGENASE"/>
    <property type="match status" value="1"/>
</dbReference>
<dbReference type="InterPro" id="IPR036812">
    <property type="entry name" value="NAD(P)_OxRdtase_dom_sf"/>
</dbReference>
<reference evidence="3" key="1">
    <citation type="journal article" date="2019" name="Int. J. Syst. Evol. Microbiol.">
        <title>The Global Catalogue of Microorganisms (GCM) 10K type strain sequencing project: providing services to taxonomists for standard genome sequencing and annotation.</title>
        <authorList>
            <consortium name="The Broad Institute Genomics Platform"/>
            <consortium name="The Broad Institute Genome Sequencing Center for Infectious Disease"/>
            <person name="Wu L."/>
            <person name="Ma J."/>
        </authorList>
    </citation>
    <scope>NUCLEOTIDE SEQUENCE [LARGE SCALE GENOMIC DNA]</scope>
    <source>
        <strain evidence="3">KCTC 32239</strain>
    </source>
</reference>
<keyword evidence="3" id="KW-1185">Reference proteome</keyword>
<proteinExistence type="predicted"/>
<dbReference type="PANTHER" id="PTHR43312:SF1">
    <property type="entry name" value="NADP-DEPENDENT OXIDOREDUCTASE DOMAIN-CONTAINING PROTEIN"/>
    <property type="match status" value="1"/>
</dbReference>
<dbReference type="EMBL" id="BMYZ01000001">
    <property type="protein sequence ID" value="GGY61302.1"/>
    <property type="molecule type" value="Genomic_DNA"/>
</dbReference>
<dbReference type="InterPro" id="IPR053135">
    <property type="entry name" value="AKR2_Oxidoreductase"/>
</dbReference>
<comment type="caution">
    <text evidence="2">The sequence shown here is derived from an EMBL/GenBank/DDBJ whole genome shotgun (WGS) entry which is preliminary data.</text>
</comment>
<evidence type="ECO:0000259" key="1">
    <source>
        <dbReference type="Pfam" id="PF00248"/>
    </source>
</evidence>
<evidence type="ECO:0000313" key="2">
    <source>
        <dbReference type="EMBL" id="GGY61302.1"/>
    </source>
</evidence>
<gene>
    <name evidence="2" type="ORF">GCM10011613_00860</name>
</gene>
<name>A0ABQ3APF8_9GAMM</name>
<feature type="domain" description="NADP-dependent oxidoreductase" evidence="1">
    <location>
        <begin position="16"/>
        <end position="230"/>
    </location>
</feature>
<dbReference type="Gene3D" id="3.20.20.100">
    <property type="entry name" value="NADP-dependent oxidoreductase domain"/>
    <property type="match status" value="1"/>
</dbReference>
<dbReference type="SUPFAM" id="SSF51430">
    <property type="entry name" value="NAD(P)-linked oxidoreductase"/>
    <property type="match status" value="1"/>
</dbReference>
<dbReference type="InterPro" id="IPR023210">
    <property type="entry name" value="NADP_OxRdtase_dom"/>
</dbReference>
<dbReference type="Pfam" id="PF00248">
    <property type="entry name" value="Aldo_ket_red"/>
    <property type="match status" value="1"/>
</dbReference>
<dbReference type="CDD" id="cd19095">
    <property type="entry name" value="AKR_PA4992-like"/>
    <property type="match status" value="1"/>
</dbReference>
<accession>A0ABQ3APF8</accession>
<sequence>MLPQTQLGNTDLRVSRLGLGTVKLGRNQSVKYPEAFELPSDDDARTLLSTARDLGINLLDTAPAYGVSEERLGYLLRGERKDWVICTKAGEEFSRNYDGNGNSNFDFEASALRLSVERSLRRLRTDYLDIVLIHSDGNDSHLIHHHQVLHTLSKLKQEGWIRAFGMSTKTLEGGMICAQEADVVMATFDPAQADDHKLMQSCALNNAGVLLKKIFNSGHLLAEDQTQKTANAIIEQQMKVIFAQSAVNSAIIGTLNCQHLRSNVECALLGLAENSKLA</sequence>